<accession>X1VU89</accession>
<proteinExistence type="predicted"/>
<dbReference type="EMBL" id="BARW01042240">
    <property type="protein sequence ID" value="GAJ21141.1"/>
    <property type="molecule type" value="Genomic_DNA"/>
</dbReference>
<sequence length="70" mass="8183">EEVMIVGDAVDSVLRSGDGFHIRDKYYLAIRLLGGKLRYRIDDDKISEFEKKIKGKVEKKFGRERDSTYE</sequence>
<reference evidence="1" key="1">
    <citation type="journal article" date="2014" name="Front. Microbiol.">
        <title>High frequency of phylogenetically diverse reductive dehalogenase-homologous genes in deep subseafloor sedimentary metagenomes.</title>
        <authorList>
            <person name="Kawai M."/>
            <person name="Futagami T."/>
            <person name="Toyoda A."/>
            <person name="Takaki Y."/>
            <person name="Nishi S."/>
            <person name="Hori S."/>
            <person name="Arai W."/>
            <person name="Tsubouchi T."/>
            <person name="Morono Y."/>
            <person name="Uchiyama I."/>
            <person name="Ito T."/>
            <person name="Fujiyama A."/>
            <person name="Inagaki F."/>
            <person name="Takami H."/>
        </authorList>
    </citation>
    <scope>NUCLEOTIDE SEQUENCE</scope>
    <source>
        <strain evidence="1">Expedition CK06-06</strain>
    </source>
</reference>
<gene>
    <name evidence="1" type="ORF">S12H4_62735</name>
</gene>
<feature type="non-terminal residue" evidence="1">
    <location>
        <position position="70"/>
    </location>
</feature>
<evidence type="ECO:0000313" key="1">
    <source>
        <dbReference type="EMBL" id="GAJ21141.1"/>
    </source>
</evidence>
<protein>
    <submittedName>
        <fullName evidence="1">Uncharacterized protein</fullName>
    </submittedName>
</protein>
<dbReference type="AlphaFoldDB" id="X1VU89"/>
<name>X1VU89_9ZZZZ</name>
<feature type="non-terminal residue" evidence="1">
    <location>
        <position position="1"/>
    </location>
</feature>
<comment type="caution">
    <text evidence="1">The sequence shown here is derived from an EMBL/GenBank/DDBJ whole genome shotgun (WGS) entry which is preliminary data.</text>
</comment>
<organism evidence="1">
    <name type="scientific">marine sediment metagenome</name>
    <dbReference type="NCBI Taxonomy" id="412755"/>
    <lineage>
        <taxon>unclassified sequences</taxon>
        <taxon>metagenomes</taxon>
        <taxon>ecological metagenomes</taxon>
    </lineage>
</organism>